<evidence type="ECO:0000313" key="2">
    <source>
        <dbReference type="Proteomes" id="UP001162992"/>
    </source>
</evidence>
<dbReference type="Proteomes" id="UP001162992">
    <property type="component" value="Chromosome 22"/>
</dbReference>
<organism evidence="1 2">
    <name type="scientific">Diphasiastrum complanatum</name>
    <name type="common">Issler's clubmoss</name>
    <name type="synonym">Lycopodium complanatum</name>
    <dbReference type="NCBI Taxonomy" id="34168"/>
    <lineage>
        <taxon>Eukaryota</taxon>
        <taxon>Viridiplantae</taxon>
        <taxon>Streptophyta</taxon>
        <taxon>Embryophyta</taxon>
        <taxon>Tracheophyta</taxon>
        <taxon>Lycopodiopsida</taxon>
        <taxon>Lycopodiales</taxon>
        <taxon>Lycopodiaceae</taxon>
        <taxon>Lycopodioideae</taxon>
        <taxon>Diphasiastrum</taxon>
    </lineage>
</organism>
<comment type="caution">
    <text evidence="1">The sequence shown here is derived from an EMBL/GenBank/DDBJ whole genome shotgun (WGS) entry which is preliminary data.</text>
</comment>
<gene>
    <name evidence="1" type="ORF">O6H91_22G030400</name>
</gene>
<name>A0ACC2AED2_DIPCM</name>
<accession>A0ACC2AED2</accession>
<sequence>MGVISRRVLPVCGNLCICCPGLRSRSRQPVKRYKQLLANIFPKSQDEAPNDRKISKLCEYASKNPMRIPKIAQSLEQRGYKELRNEHFGSVRVVMRAYCKLISSCREQMPLFAISTLDLITTLLEQMRQDEMRKLACTTLVEFIYNQTDATYMRNLICLLPKLCELARETGEQRRRCSLRAAGLQALSAMAWFLGEHSQLVPEFDEIVAVTLDNYVVPSEANGHEGWGQHNWMKEVFKGDGFAAMSAMKDAIVKLSFHKESSHLKDSANLSKVDAETPEVWAHICIQHIARLAKEATTARRVLEPMFLKFDMEKKWLTENGLALAVLRDMQFRMEKTGNDHLLLAVLVRHLDHKNIVNQPQLKTSIVTITANLARQSNPKANVLEVGAVSDLIRHLQKSFQSFSETASPPEMETPNWNSSLQTAIEECLTEFAKRIGDASPILEMMAVVLEKLSTNVLIARSTIESMSVLAFILFSLPEVSSYQGFPEALFHQLVRAMVHPDIDTRIGAHSIFATLIIPPSIFSKSDFFLVQSEYSQSGHSSRISLALASTAVLFEKLWNTKSGYFREVELESVPEGRNRDNEDPVLERNTYTEKVECGTDLEEVKQNSGSASPSWLQVLNTSIGRTLSQGRRTSSSSKEIEMTAVRLSGHQVALLFSRLWVQASIPDNVPGNFEAMAHTYGLTLMFSRAKTSSHSTLVHAFQLAFSLRTCALDQNSILAPSRRRSLHVLAISMLVLAAKVYNIPEIVPLVKATLNSETVSLVGLEESWKMKLLYKDPFLELLDDGRLVLSKSSQVNFRDYGTADDDRVAMTSLSSISLTSENSNEAIVSLIVNSKLALLEAEGPDIADELLQTFVPDNTFILGSHFSLDMTTFNPLVSRDSMSFDEILAAGVALQDDLVSEESAAEVPQLIAKAPVPASLPHVMGVTQLLESALETAGQLAILPVPPASLSFSAVASHCEAFDTDSRKKMLMIMNLNANIVPLQLTLPGNENELTKSFSKNMKQRSDDSNSNGSQQCAENGGKWTRTVSMKNKDSGQSPIFSPPWLTAVPQEPWEAFRLPPASPYDTFLKAAGC</sequence>
<evidence type="ECO:0000313" key="1">
    <source>
        <dbReference type="EMBL" id="KAJ7515836.1"/>
    </source>
</evidence>
<protein>
    <submittedName>
        <fullName evidence="1">Uncharacterized protein</fullName>
    </submittedName>
</protein>
<dbReference type="EMBL" id="CM055113">
    <property type="protein sequence ID" value="KAJ7515836.1"/>
    <property type="molecule type" value="Genomic_DNA"/>
</dbReference>
<keyword evidence="2" id="KW-1185">Reference proteome</keyword>
<reference evidence="2" key="1">
    <citation type="journal article" date="2024" name="Proc. Natl. Acad. Sci. U.S.A.">
        <title>Extraordinary preservation of gene collinearity over three hundred million years revealed in homosporous lycophytes.</title>
        <authorList>
            <person name="Li C."/>
            <person name="Wickell D."/>
            <person name="Kuo L.Y."/>
            <person name="Chen X."/>
            <person name="Nie B."/>
            <person name="Liao X."/>
            <person name="Peng D."/>
            <person name="Ji J."/>
            <person name="Jenkins J."/>
            <person name="Williams M."/>
            <person name="Shu S."/>
            <person name="Plott C."/>
            <person name="Barry K."/>
            <person name="Rajasekar S."/>
            <person name="Grimwood J."/>
            <person name="Han X."/>
            <person name="Sun S."/>
            <person name="Hou Z."/>
            <person name="He W."/>
            <person name="Dai G."/>
            <person name="Sun C."/>
            <person name="Schmutz J."/>
            <person name="Leebens-Mack J.H."/>
            <person name="Li F.W."/>
            <person name="Wang L."/>
        </authorList>
    </citation>
    <scope>NUCLEOTIDE SEQUENCE [LARGE SCALE GENOMIC DNA]</scope>
    <source>
        <strain evidence="2">cv. PW_Plant_1</strain>
    </source>
</reference>
<proteinExistence type="predicted"/>